<dbReference type="CDD" id="cd07361">
    <property type="entry name" value="MEMO_like"/>
    <property type="match status" value="1"/>
</dbReference>
<evidence type="ECO:0000313" key="3">
    <source>
        <dbReference type="EMBL" id="RZT96366.1"/>
    </source>
</evidence>
<comment type="similarity">
    <text evidence="1 2">Belongs to the MEMO1 family.</text>
</comment>
<comment type="caution">
    <text evidence="3">The sequence shown here is derived from an EMBL/GenBank/DDBJ whole genome shotgun (WGS) entry which is preliminary data.</text>
</comment>
<evidence type="ECO:0000256" key="2">
    <source>
        <dbReference type="HAMAP-Rule" id="MF_00055"/>
    </source>
</evidence>
<organism evidence="3 4">
    <name type="scientific">Ancylomarina subtilis</name>
    <dbReference type="NCBI Taxonomy" id="1639035"/>
    <lineage>
        <taxon>Bacteria</taxon>
        <taxon>Pseudomonadati</taxon>
        <taxon>Bacteroidota</taxon>
        <taxon>Bacteroidia</taxon>
        <taxon>Marinilabiliales</taxon>
        <taxon>Marinifilaceae</taxon>
        <taxon>Ancylomarina</taxon>
    </lineage>
</organism>
<dbReference type="NCBIfam" id="TIGR04336">
    <property type="entry name" value="AmmeMemoSam_B"/>
    <property type="match status" value="1"/>
</dbReference>
<keyword evidence="4" id="KW-1185">Reference proteome</keyword>
<dbReference type="HAMAP" id="MF_00055">
    <property type="entry name" value="MEMO1"/>
    <property type="match status" value="1"/>
</dbReference>
<dbReference type="EMBL" id="SHKN01000001">
    <property type="protein sequence ID" value="RZT96366.1"/>
    <property type="molecule type" value="Genomic_DNA"/>
</dbReference>
<dbReference type="Pfam" id="PF01875">
    <property type="entry name" value="Memo"/>
    <property type="match status" value="1"/>
</dbReference>
<name>A0A4Q7VJJ0_9BACT</name>
<dbReference type="PANTHER" id="PTHR11060:SF0">
    <property type="entry name" value="PROTEIN MEMO1"/>
    <property type="match status" value="1"/>
</dbReference>
<dbReference type="Gene3D" id="3.40.830.10">
    <property type="entry name" value="LigB-like"/>
    <property type="match status" value="1"/>
</dbReference>
<sequence length="281" mass="32051">MNTRKAWVAGRFYPEQPDRLIDMVRHLLKKESKLIDYSLGKHQILGGIVPHAGYMYSGYEAVHLYELIRYSEIDFDTILILHPNHTISMGEDLSVTASDAWETPLGKLEVDLEFAKLLNLPMNRLAHQNEHSAEVQLPFLQLFLRQGFKILPICMNHQTVNCALKLAGLIVKTNQILKRNLLVLASSDFSHYLAPDLAYRQDQHVVKAICEFDTEQIFNKVKRHGISVCGFGPIMTLVAYSRMLHKDAIAKVLRRGNSGDRKASDSVVDYLSILFYRPKFA</sequence>
<dbReference type="InterPro" id="IPR002737">
    <property type="entry name" value="MEMO1_fam"/>
</dbReference>
<evidence type="ECO:0000313" key="4">
    <source>
        <dbReference type="Proteomes" id="UP000293562"/>
    </source>
</evidence>
<proteinExistence type="inferred from homology"/>
<dbReference type="AlphaFoldDB" id="A0A4Q7VJJ0"/>
<protein>
    <recommendedName>
        <fullName evidence="2">MEMO1 family protein EV201_1004</fullName>
    </recommendedName>
</protein>
<evidence type="ECO:0000256" key="1">
    <source>
        <dbReference type="ARBA" id="ARBA00006315"/>
    </source>
</evidence>
<dbReference type="PANTHER" id="PTHR11060">
    <property type="entry name" value="PROTEIN MEMO1"/>
    <property type="match status" value="1"/>
</dbReference>
<reference evidence="3 4" key="1">
    <citation type="submission" date="2019-02" db="EMBL/GenBank/DDBJ databases">
        <title>Genomic Encyclopedia of Type Strains, Phase IV (KMG-IV): sequencing the most valuable type-strain genomes for metagenomic binning, comparative biology and taxonomic classification.</title>
        <authorList>
            <person name="Goeker M."/>
        </authorList>
    </citation>
    <scope>NUCLEOTIDE SEQUENCE [LARGE SCALE GENOMIC DNA]</scope>
    <source>
        <strain evidence="3 4">DSM 28825</strain>
    </source>
</reference>
<accession>A0A4Q7VJJ0</accession>
<gene>
    <name evidence="3" type="ORF">EV201_1004</name>
</gene>
<dbReference type="Proteomes" id="UP000293562">
    <property type="component" value="Unassembled WGS sequence"/>
</dbReference>
<dbReference type="RefSeq" id="WP_165389584.1">
    <property type="nucleotide sequence ID" value="NZ_SHKN01000001.1"/>
</dbReference>